<dbReference type="Proteomes" id="UP000738376">
    <property type="component" value="Unassembled WGS sequence"/>
</dbReference>
<reference evidence="3 4" key="1">
    <citation type="submission" date="2020-03" db="EMBL/GenBank/DDBJ databases">
        <title>Draft Genome Sequence of 2-Methylisoborneol Producing Pseudanabaena yagii Strain GIHE-NHR1 Isolated from North Han River in South Korea.</title>
        <authorList>
            <person name="Jeong J."/>
        </authorList>
    </citation>
    <scope>NUCLEOTIDE SEQUENCE [LARGE SCALE GENOMIC DNA]</scope>
    <source>
        <strain evidence="3 4">GIHE-NHR1</strain>
    </source>
</reference>
<evidence type="ECO:0000313" key="3">
    <source>
        <dbReference type="EMBL" id="NMF59426.1"/>
    </source>
</evidence>
<feature type="region of interest" description="Disordered" evidence="1">
    <location>
        <begin position="234"/>
        <end position="257"/>
    </location>
</feature>
<proteinExistence type="predicted"/>
<evidence type="ECO:0000313" key="4">
    <source>
        <dbReference type="Proteomes" id="UP000738376"/>
    </source>
</evidence>
<keyword evidence="2" id="KW-0472">Membrane</keyword>
<protein>
    <submittedName>
        <fullName evidence="3">Uncharacterized protein</fullName>
    </submittedName>
</protein>
<comment type="caution">
    <text evidence="3">The sequence shown here is derived from an EMBL/GenBank/DDBJ whole genome shotgun (WGS) entry which is preliminary data.</text>
</comment>
<feature type="compositionally biased region" description="Basic and acidic residues" evidence="1">
    <location>
        <begin position="234"/>
        <end position="248"/>
    </location>
</feature>
<gene>
    <name evidence="3" type="ORF">HC246_15720</name>
</gene>
<evidence type="ECO:0000256" key="1">
    <source>
        <dbReference type="SAM" id="MobiDB-lite"/>
    </source>
</evidence>
<feature type="transmembrane region" description="Helical" evidence="2">
    <location>
        <begin position="198"/>
        <end position="216"/>
    </location>
</feature>
<keyword evidence="4" id="KW-1185">Reference proteome</keyword>
<organism evidence="3 4">
    <name type="scientific">Pseudanabaena yagii GIHE-NHR1</name>
    <dbReference type="NCBI Taxonomy" id="2722753"/>
    <lineage>
        <taxon>Bacteria</taxon>
        <taxon>Bacillati</taxon>
        <taxon>Cyanobacteriota</taxon>
        <taxon>Cyanophyceae</taxon>
        <taxon>Pseudanabaenales</taxon>
        <taxon>Pseudanabaenaceae</taxon>
        <taxon>Pseudanabaena</taxon>
        <taxon>Pseudanabaena yagii</taxon>
    </lineage>
</organism>
<feature type="transmembrane region" description="Helical" evidence="2">
    <location>
        <begin position="373"/>
        <end position="397"/>
    </location>
</feature>
<sequence>MSKFKRSALLGLICLFGVVLWGWIGFAQAPQPSIRLTTSPIASQMRPFEAEAIHPQNPVQLSLQALDSAGQALKNTQIHLQLLTPPATPWFTTDFPIVEGTTLLDMTAVAPVGKLEWQQMLPIRGNYQLQVEVTPTIPNSFAPIQQTLTLTVPESWVKYRNLGILVTILLAAGLVGGWIIGSGQPLKPGEIAPQRVRLLLNSAIVVAIAALLWVNISAELPPSQGAIVASAQTEHVHADHTHTEHSHTTSEPSAKQSAQWESQGLEMKLSGTKTTMVGQLTNLQVDLIDTKTQQPVTDVNLRIKAKPKEDEWVAFAYQGMPNSAGKFTWQEQFFDGAPHIVEVEVTPQVGSKRQFQSFQVTQTIDVEGVAPPLWIRLISLAYLTICVVVGLLLGLWLQWRRQANKRDWQRRFS</sequence>
<evidence type="ECO:0000256" key="2">
    <source>
        <dbReference type="SAM" id="Phobius"/>
    </source>
</evidence>
<name>A0ABX1LWQ7_9CYAN</name>
<dbReference type="EMBL" id="JAAVJL010000001">
    <property type="protein sequence ID" value="NMF59426.1"/>
    <property type="molecule type" value="Genomic_DNA"/>
</dbReference>
<keyword evidence="2" id="KW-1133">Transmembrane helix</keyword>
<keyword evidence="2" id="KW-0812">Transmembrane</keyword>
<accession>A0ABX1LWQ7</accession>
<dbReference type="RefSeq" id="WP_169364208.1">
    <property type="nucleotide sequence ID" value="NZ_JAAVJL010000001.1"/>
</dbReference>
<feature type="transmembrane region" description="Helical" evidence="2">
    <location>
        <begin position="162"/>
        <end position="186"/>
    </location>
</feature>